<name>A0ABW1A1W9_9ACTN</name>
<dbReference type="InterPro" id="IPR018060">
    <property type="entry name" value="HTH_AraC"/>
</dbReference>
<evidence type="ECO:0000313" key="5">
    <source>
        <dbReference type="EMBL" id="MFC5748461.1"/>
    </source>
</evidence>
<dbReference type="Pfam" id="PF14525">
    <property type="entry name" value="AraC_binding_2"/>
    <property type="match status" value="1"/>
</dbReference>
<dbReference type="Pfam" id="PF12833">
    <property type="entry name" value="HTH_18"/>
    <property type="match status" value="1"/>
</dbReference>
<evidence type="ECO:0000313" key="6">
    <source>
        <dbReference type="Proteomes" id="UP001596074"/>
    </source>
</evidence>
<evidence type="ECO:0000256" key="2">
    <source>
        <dbReference type="ARBA" id="ARBA00023125"/>
    </source>
</evidence>
<sequence length="333" mass="36567">MLKVSTVTADVDQYRELIGKAAVPLQAEVNRPESFRAAVEACEVDEVTVMRVASVEQLVRRTPTGCRSDPADLFKILVQRSGRSSLEQQDRRSFLAPRMVTVYHTGAPYRVAQLSDFVADAVLIPRSRLPMGDDVLDSLQRHPLSVDRGAGALFSSYLADLPVRLGECSEESASRCVNLLLELLEVVLADTPPPARSGSALRLSILNWINRHLGDEDLRPATIAAVYGISVRYLHRLFEGTGTSVSGYIRGQRLRQVRRDLTDPGNRDRTIAAIGACWGFSDPAHLSRLFRVEFGLTPSDVRHAALPQAPDRCEAGAEFPGAQELVRADPTGR</sequence>
<keyword evidence="2" id="KW-0238">DNA-binding</keyword>
<accession>A0ABW1A1W9</accession>
<dbReference type="InterPro" id="IPR035418">
    <property type="entry name" value="AraC-bd_2"/>
</dbReference>
<dbReference type="Proteomes" id="UP001596074">
    <property type="component" value="Unassembled WGS sequence"/>
</dbReference>
<feature type="domain" description="HTH araC/xylS-type" evidence="4">
    <location>
        <begin position="203"/>
        <end position="304"/>
    </location>
</feature>
<evidence type="ECO:0000256" key="1">
    <source>
        <dbReference type="ARBA" id="ARBA00023015"/>
    </source>
</evidence>
<keyword evidence="1" id="KW-0805">Transcription regulation</keyword>
<comment type="caution">
    <text evidence="5">The sequence shown here is derived from an EMBL/GenBank/DDBJ whole genome shotgun (WGS) entry which is preliminary data.</text>
</comment>
<dbReference type="SUPFAM" id="SSF46689">
    <property type="entry name" value="Homeodomain-like"/>
    <property type="match status" value="1"/>
</dbReference>
<protein>
    <submittedName>
        <fullName evidence="5">Helix-turn-helix domain-containing protein</fullName>
    </submittedName>
</protein>
<dbReference type="PROSITE" id="PS01124">
    <property type="entry name" value="HTH_ARAC_FAMILY_2"/>
    <property type="match status" value="1"/>
</dbReference>
<evidence type="ECO:0000256" key="3">
    <source>
        <dbReference type="ARBA" id="ARBA00023163"/>
    </source>
</evidence>
<dbReference type="RefSeq" id="WP_378284123.1">
    <property type="nucleotide sequence ID" value="NZ_JBHSON010000032.1"/>
</dbReference>
<dbReference type="InterPro" id="IPR050204">
    <property type="entry name" value="AraC_XylS_family_regulators"/>
</dbReference>
<dbReference type="InterPro" id="IPR009057">
    <property type="entry name" value="Homeodomain-like_sf"/>
</dbReference>
<dbReference type="Gene3D" id="1.10.10.60">
    <property type="entry name" value="Homeodomain-like"/>
    <property type="match status" value="1"/>
</dbReference>
<keyword evidence="6" id="KW-1185">Reference proteome</keyword>
<organism evidence="5 6">
    <name type="scientific">Actinomadura rugatobispora</name>
    <dbReference type="NCBI Taxonomy" id="1994"/>
    <lineage>
        <taxon>Bacteria</taxon>
        <taxon>Bacillati</taxon>
        <taxon>Actinomycetota</taxon>
        <taxon>Actinomycetes</taxon>
        <taxon>Streptosporangiales</taxon>
        <taxon>Thermomonosporaceae</taxon>
        <taxon>Actinomadura</taxon>
    </lineage>
</organism>
<reference evidence="6" key="1">
    <citation type="journal article" date="2019" name="Int. J. Syst. Evol. Microbiol.">
        <title>The Global Catalogue of Microorganisms (GCM) 10K type strain sequencing project: providing services to taxonomists for standard genome sequencing and annotation.</title>
        <authorList>
            <consortium name="The Broad Institute Genomics Platform"/>
            <consortium name="The Broad Institute Genome Sequencing Center for Infectious Disease"/>
            <person name="Wu L."/>
            <person name="Ma J."/>
        </authorList>
    </citation>
    <scope>NUCLEOTIDE SEQUENCE [LARGE SCALE GENOMIC DNA]</scope>
    <source>
        <strain evidence="6">KCTC 42087</strain>
    </source>
</reference>
<dbReference type="PANTHER" id="PTHR46796:SF6">
    <property type="entry name" value="ARAC SUBFAMILY"/>
    <property type="match status" value="1"/>
</dbReference>
<proteinExistence type="predicted"/>
<dbReference type="PANTHER" id="PTHR46796">
    <property type="entry name" value="HTH-TYPE TRANSCRIPTIONAL ACTIVATOR RHAS-RELATED"/>
    <property type="match status" value="1"/>
</dbReference>
<gene>
    <name evidence="5" type="ORF">ACFPZN_22830</name>
</gene>
<evidence type="ECO:0000259" key="4">
    <source>
        <dbReference type="PROSITE" id="PS01124"/>
    </source>
</evidence>
<dbReference type="EMBL" id="JBHSON010000032">
    <property type="protein sequence ID" value="MFC5748461.1"/>
    <property type="molecule type" value="Genomic_DNA"/>
</dbReference>
<dbReference type="SMART" id="SM00342">
    <property type="entry name" value="HTH_ARAC"/>
    <property type="match status" value="1"/>
</dbReference>
<keyword evidence="3" id="KW-0804">Transcription</keyword>